<feature type="domain" description="DEAD-box RNA helicase Q" evidence="11">
    <location>
        <begin position="39"/>
        <end position="67"/>
    </location>
</feature>
<keyword evidence="3 7" id="KW-0347">Helicase</keyword>
<dbReference type="InterPro" id="IPR012677">
    <property type="entry name" value="Nucleotide-bd_a/b_plait_sf"/>
</dbReference>
<evidence type="ECO:0000256" key="3">
    <source>
        <dbReference type="ARBA" id="ARBA00022806"/>
    </source>
</evidence>
<dbReference type="OrthoDB" id="9805696at2"/>
<feature type="domain" description="Helicase C-terminal" evidence="10">
    <location>
        <begin position="256"/>
        <end position="428"/>
    </location>
</feature>
<keyword evidence="4 7" id="KW-0067">ATP-binding</keyword>
<dbReference type="GO" id="GO:0003676">
    <property type="term" value="F:nucleic acid binding"/>
    <property type="evidence" value="ECO:0007669"/>
    <property type="project" value="InterPro"/>
</dbReference>
<dbReference type="PANTHER" id="PTHR47959:SF1">
    <property type="entry name" value="ATP-DEPENDENT RNA HELICASE DBPA"/>
    <property type="match status" value="1"/>
</dbReference>
<evidence type="ECO:0000313" key="12">
    <source>
        <dbReference type="EMBL" id="RCV89264.1"/>
    </source>
</evidence>
<sequence length="500" mass="54217">MVPEVDRRGLPSWVAGAAGVCFFILWLLQVVVVSDADSPRFTTLVLPSALLSNLDSLGYLAMTPVQAAALPAILDKRDVIAQAKTGSGKTAAFGLGLLAALNPESFAVQGLVLCPTRELADQVAEEIRRLARAMPNVKVLTLCGGAPFGPQLGSLEHGAHIVVGTPGRVEEHLRKGSLDLSRLTMLVLDEADRMLDMGFQASLEAIIGQTPASRQTLMFSATFPEDEQKGSIRAIAAGLMRDPLRVKVEETHDSTTIRQHFYLIESEAARFAALRQVLLHYRPVSTVVFCNTKRETQEVADALNEAGFSALALHGDLEQRDRDRTLVLFSNQSASILVATDVAARGLDIAELDAVINYQIARDLEVHVHRVGRTGRAGASGVACTLVSEKEDYRLGLLGTFLEQRLTCEPLPPVKNREPFFPPMATLQLDGGKKDKLRPGDILGALTGEQGIRGDQVGRIKVLQRSAFVAVKQDAVNAALNKLAQDKLKGRSFRVRRVSR</sequence>
<dbReference type="GO" id="GO:0005829">
    <property type="term" value="C:cytosol"/>
    <property type="evidence" value="ECO:0007669"/>
    <property type="project" value="TreeGrafter"/>
</dbReference>
<reference evidence="12 13" key="1">
    <citation type="submission" date="2018-07" db="EMBL/GenBank/DDBJ databases">
        <title>Halomonas rutogse sp. nov., isolated from Lake TangqianCo on Tibetan Plateau.</title>
        <authorList>
            <person name="Lu H."/>
            <person name="Xing P."/>
            <person name="Wu Q."/>
        </authorList>
    </citation>
    <scope>NUCLEOTIDE SEQUENCE [LARGE SCALE GENOMIC DNA]</scope>
    <source>
        <strain evidence="12 13">TQ8S</strain>
    </source>
</reference>
<keyword evidence="2 7" id="KW-0378">Hydrolase</keyword>
<dbReference type="InterPro" id="IPR044742">
    <property type="entry name" value="DEAD/DEAH_RhlB"/>
</dbReference>
<dbReference type="Pfam" id="PF03880">
    <property type="entry name" value="DbpA"/>
    <property type="match status" value="1"/>
</dbReference>
<dbReference type="SMART" id="SM00487">
    <property type="entry name" value="DEXDc"/>
    <property type="match status" value="1"/>
</dbReference>
<evidence type="ECO:0000256" key="5">
    <source>
        <dbReference type="ARBA" id="ARBA00038437"/>
    </source>
</evidence>
<comment type="caution">
    <text evidence="12">The sequence shown here is derived from an EMBL/GenBank/DDBJ whole genome shotgun (WGS) entry which is preliminary data.</text>
</comment>
<evidence type="ECO:0000256" key="4">
    <source>
        <dbReference type="ARBA" id="ARBA00022840"/>
    </source>
</evidence>
<feature type="short sequence motif" description="Q motif" evidence="6">
    <location>
        <begin position="39"/>
        <end position="67"/>
    </location>
</feature>
<evidence type="ECO:0000256" key="1">
    <source>
        <dbReference type="ARBA" id="ARBA00022741"/>
    </source>
</evidence>
<feature type="domain" description="Helicase ATP-binding" evidence="9">
    <location>
        <begin position="70"/>
        <end position="241"/>
    </location>
</feature>
<name>A0A368TX25_9GAMM</name>
<dbReference type="Gene3D" id="3.30.70.330">
    <property type="match status" value="1"/>
</dbReference>
<evidence type="ECO:0000259" key="11">
    <source>
        <dbReference type="PROSITE" id="PS51195"/>
    </source>
</evidence>
<comment type="similarity">
    <text evidence="5 7">Belongs to the DEAD box helicase family.</text>
</comment>
<dbReference type="Pfam" id="PF00270">
    <property type="entry name" value="DEAD"/>
    <property type="match status" value="1"/>
</dbReference>
<keyword evidence="8" id="KW-0472">Membrane</keyword>
<keyword evidence="13" id="KW-1185">Reference proteome</keyword>
<evidence type="ECO:0000259" key="9">
    <source>
        <dbReference type="PROSITE" id="PS51192"/>
    </source>
</evidence>
<dbReference type="InterPro" id="IPR014001">
    <property type="entry name" value="Helicase_ATP-bd"/>
</dbReference>
<dbReference type="PROSITE" id="PS51195">
    <property type="entry name" value="Q_MOTIF"/>
    <property type="match status" value="1"/>
</dbReference>
<dbReference type="GO" id="GO:0016787">
    <property type="term" value="F:hydrolase activity"/>
    <property type="evidence" value="ECO:0007669"/>
    <property type="project" value="UniProtKB-KW"/>
</dbReference>
<evidence type="ECO:0000256" key="8">
    <source>
        <dbReference type="SAM" id="Phobius"/>
    </source>
</evidence>
<dbReference type="InterPro" id="IPR027417">
    <property type="entry name" value="P-loop_NTPase"/>
</dbReference>
<dbReference type="Proteomes" id="UP000253204">
    <property type="component" value="Unassembled WGS sequence"/>
</dbReference>
<dbReference type="CDD" id="cd00268">
    <property type="entry name" value="DEADc"/>
    <property type="match status" value="1"/>
</dbReference>
<dbReference type="PROSITE" id="PS51194">
    <property type="entry name" value="HELICASE_CTER"/>
    <property type="match status" value="1"/>
</dbReference>
<keyword evidence="8" id="KW-0812">Transmembrane</keyword>
<dbReference type="SMART" id="SM00490">
    <property type="entry name" value="HELICc"/>
    <property type="match status" value="1"/>
</dbReference>
<keyword evidence="1 7" id="KW-0547">Nucleotide-binding</keyword>
<dbReference type="InterPro" id="IPR011545">
    <property type="entry name" value="DEAD/DEAH_box_helicase_dom"/>
</dbReference>
<dbReference type="PROSITE" id="PS51192">
    <property type="entry name" value="HELICASE_ATP_BIND_1"/>
    <property type="match status" value="1"/>
</dbReference>
<dbReference type="PANTHER" id="PTHR47959">
    <property type="entry name" value="ATP-DEPENDENT RNA HELICASE RHLE-RELATED"/>
    <property type="match status" value="1"/>
</dbReference>
<evidence type="ECO:0000259" key="10">
    <source>
        <dbReference type="PROSITE" id="PS51194"/>
    </source>
</evidence>
<dbReference type="InterPro" id="IPR005580">
    <property type="entry name" value="DbpA/CsdA_RNA-bd_dom"/>
</dbReference>
<dbReference type="InterPro" id="IPR050079">
    <property type="entry name" value="DEAD_box_RNA_helicase"/>
</dbReference>
<dbReference type="EMBL" id="QPIJ01000033">
    <property type="protein sequence ID" value="RCV89264.1"/>
    <property type="molecule type" value="Genomic_DNA"/>
</dbReference>
<protein>
    <submittedName>
        <fullName evidence="12">ATP-dependent RNA helicase DbpA</fullName>
    </submittedName>
</protein>
<accession>A0A368TX25</accession>
<feature type="transmembrane region" description="Helical" evidence="8">
    <location>
        <begin position="12"/>
        <end position="32"/>
    </location>
</feature>
<dbReference type="InterPro" id="IPR014014">
    <property type="entry name" value="RNA_helicase_DEAD_Q_motif"/>
</dbReference>
<dbReference type="SUPFAM" id="SSF52540">
    <property type="entry name" value="P-loop containing nucleoside triphosphate hydrolases"/>
    <property type="match status" value="1"/>
</dbReference>
<dbReference type="InterPro" id="IPR001650">
    <property type="entry name" value="Helicase_C-like"/>
</dbReference>
<dbReference type="AlphaFoldDB" id="A0A368TX25"/>
<dbReference type="InterPro" id="IPR000629">
    <property type="entry name" value="RNA-helicase_DEAD-box_CS"/>
</dbReference>
<dbReference type="CDD" id="cd18787">
    <property type="entry name" value="SF2_C_DEAD"/>
    <property type="match status" value="1"/>
</dbReference>
<proteinExistence type="inferred from homology"/>
<evidence type="ECO:0000256" key="6">
    <source>
        <dbReference type="PROSITE-ProRule" id="PRU00552"/>
    </source>
</evidence>
<dbReference type="NCBIfam" id="NF008744">
    <property type="entry name" value="PRK11776.1"/>
    <property type="match status" value="1"/>
</dbReference>
<keyword evidence="8" id="KW-1133">Transmembrane helix</keyword>
<evidence type="ECO:0000313" key="13">
    <source>
        <dbReference type="Proteomes" id="UP000253204"/>
    </source>
</evidence>
<dbReference type="GO" id="GO:0003724">
    <property type="term" value="F:RNA helicase activity"/>
    <property type="evidence" value="ECO:0007669"/>
    <property type="project" value="InterPro"/>
</dbReference>
<evidence type="ECO:0000256" key="2">
    <source>
        <dbReference type="ARBA" id="ARBA00022801"/>
    </source>
</evidence>
<gene>
    <name evidence="12" type="ORF">DU506_13255</name>
</gene>
<dbReference type="GO" id="GO:0005524">
    <property type="term" value="F:ATP binding"/>
    <property type="evidence" value="ECO:0007669"/>
    <property type="project" value="UniProtKB-KW"/>
</dbReference>
<dbReference type="Gene3D" id="3.40.50.300">
    <property type="entry name" value="P-loop containing nucleotide triphosphate hydrolases"/>
    <property type="match status" value="2"/>
</dbReference>
<organism evidence="12 13">
    <name type="scientific">Vreelandella rituensis</name>
    <dbReference type="NCBI Taxonomy" id="2282306"/>
    <lineage>
        <taxon>Bacteria</taxon>
        <taxon>Pseudomonadati</taxon>
        <taxon>Pseudomonadota</taxon>
        <taxon>Gammaproteobacteria</taxon>
        <taxon>Oceanospirillales</taxon>
        <taxon>Halomonadaceae</taxon>
        <taxon>Vreelandella</taxon>
    </lineage>
</organism>
<evidence type="ECO:0000256" key="7">
    <source>
        <dbReference type="RuleBase" id="RU000492"/>
    </source>
</evidence>
<dbReference type="PROSITE" id="PS00039">
    <property type="entry name" value="DEAD_ATP_HELICASE"/>
    <property type="match status" value="1"/>
</dbReference>
<dbReference type="Pfam" id="PF00271">
    <property type="entry name" value="Helicase_C"/>
    <property type="match status" value="1"/>
</dbReference>